<keyword evidence="3" id="KW-0813">Transport</keyword>
<sequence length="189" mass="21569">MFGPPTLRSPNGVRAHQSFGPKEWVYRNILKRTPRMFFAAMLMTFVFERSFHVATDWVFHKRNKGKRKESHLEEISESKRDSSTMFPDLVRGGRIRQNEELIKLSKYLFKIGQIVIQSFCDDAEACLGGKQTEYLKEAIGSGIKWAGAGMDKISGPMLNVLGLYVERDKKNGEVIEFGESTQDFGELPQ</sequence>
<evidence type="ECO:0000256" key="1">
    <source>
        <dbReference type="ARBA" id="ARBA00004434"/>
    </source>
</evidence>
<keyword evidence="8" id="KW-1133">Transmembrane helix</keyword>
<keyword evidence="7" id="KW-0249">Electron transport</keyword>
<keyword evidence="6" id="KW-0999">Mitochondrion inner membrane</keyword>
<proteinExistence type="inferred from homology"/>
<accession>A0A3S4ZLE3</accession>
<evidence type="ECO:0000256" key="9">
    <source>
        <dbReference type="ARBA" id="ARBA00023128"/>
    </source>
</evidence>
<name>A0A3S4ZLE3_9PLAT</name>
<dbReference type="InterPro" id="IPR036656">
    <property type="entry name" value="QCR9_sf"/>
</dbReference>
<reference evidence="11" key="1">
    <citation type="submission" date="2018-11" db="EMBL/GenBank/DDBJ databases">
        <authorList>
            <consortium name="Pathogen Informatics"/>
        </authorList>
    </citation>
    <scope>NUCLEOTIDE SEQUENCE</scope>
</reference>
<dbReference type="Gene3D" id="1.20.5.260">
    <property type="entry name" value="Cytochrome b-c1 complex subunit 9"/>
    <property type="match status" value="1"/>
</dbReference>
<dbReference type="GO" id="GO:0005743">
    <property type="term" value="C:mitochondrial inner membrane"/>
    <property type="evidence" value="ECO:0007669"/>
    <property type="project" value="UniProtKB-SubCell"/>
</dbReference>
<keyword evidence="9" id="KW-0496">Mitochondrion</keyword>
<evidence type="ECO:0000256" key="2">
    <source>
        <dbReference type="ARBA" id="ARBA00007856"/>
    </source>
</evidence>
<evidence type="ECO:0000256" key="8">
    <source>
        <dbReference type="ARBA" id="ARBA00022989"/>
    </source>
</evidence>
<evidence type="ECO:0000256" key="3">
    <source>
        <dbReference type="ARBA" id="ARBA00022448"/>
    </source>
</evidence>
<dbReference type="InterPro" id="IPR008027">
    <property type="entry name" value="QCR9"/>
</dbReference>
<keyword evidence="5" id="KW-0812">Transmembrane</keyword>
<dbReference type="SUPFAM" id="SSF81514">
    <property type="entry name" value="Subunit X (non-heme 7 kDa protein) of cytochrome bc1 complex (Ubiquinol-cytochrome c reductase)"/>
    <property type="match status" value="1"/>
</dbReference>
<keyword evidence="4" id="KW-0679">Respiratory chain</keyword>
<comment type="caution">
    <text evidence="11">The sequence shown here is derived from an EMBL/GenBank/DDBJ whole genome shotgun (WGS) entry which is preliminary data.</text>
</comment>
<evidence type="ECO:0000256" key="10">
    <source>
        <dbReference type="ARBA" id="ARBA00023136"/>
    </source>
</evidence>
<protein>
    <submittedName>
        <fullName evidence="11">Uncharacterized protein</fullName>
    </submittedName>
</protein>
<evidence type="ECO:0000256" key="7">
    <source>
        <dbReference type="ARBA" id="ARBA00022982"/>
    </source>
</evidence>
<dbReference type="EMBL" id="CAAALY010021403">
    <property type="protein sequence ID" value="VEL14508.1"/>
    <property type="molecule type" value="Genomic_DNA"/>
</dbReference>
<keyword evidence="12" id="KW-1185">Reference proteome</keyword>
<gene>
    <name evidence="11" type="ORF">PXEA_LOCUS7948</name>
</gene>
<comment type="subcellular location">
    <subcellularLocation>
        <location evidence="1">Mitochondrion inner membrane</location>
        <topology evidence="1">Single-pass membrane protein</topology>
    </subcellularLocation>
</comment>
<dbReference type="AlphaFoldDB" id="A0A3S4ZLE3"/>
<evidence type="ECO:0000256" key="4">
    <source>
        <dbReference type="ARBA" id="ARBA00022660"/>
    </source>
</evidence>
<dbReference type="Proteomes" id="UP000784294">
    <property type="component" value="Unassembled WGS sequence"/>
</dbReference>
<organism evidence="11 12">
    <name type="scientific">Protopolystoma xenopodis</name>
    <dbReference type="NCBI Taxonomy" id="117903"/>
    <lineage>
        <taxon>Eukaryota</taxon>
        <taxon>Metazoa</taxon>
        <taxon>Spiralia</taxon>
        <taxon>Lophotrochozoa</taxon>
        <taxon>Platyhelminthes</taxon>
        <taxon>Monogenea</taxon>
        <taxon>Polyopisthocotylea</taxon>
        <taxon>Polystomatidea</taxon>
        <taxon>Polystomatidae</taxon>
        <taxon>Protopolystoma</taxon>
    </lineage>
</organism>
<dbReference type="Pfam" id="PF05365">
    <property type="entry name" value="UCR_UQCRX_QCR9"/>
    <property type="match status" value="1"/>
</dbReference>
<dbReference type="GO" id="GO:0006122">
    <property type="term" value="P:mitochondrial electron transport, ubiquinol to cytochrome c"/>
    <property type="evidence" value="ECO:0007669"/>
    <property type="project" value="InterPro"/>
</dbReference>
<evidence type="ECO:0000256" key="6">
    <source>
        <dbReference type="ARBA" id="ARBA00022792"/>
    </source>
</evidence>
<keyword evidence="10" id="KW-0472">Membrane</keyword>
<evidence type="ECO:0000313" key="11">
    <source>
        <dbReference type="EMBL" id="VEL14508.1"/>
    </source>
</evidence>
<dbReference type="GO" id="GO:0045275">
    <property type="term" value="C:respiratory chain complex III"/>
    <property type="evidence" value="ECO:0007669"/>
    <property type="project" value="InterPro"/>
</dbReference>
<evidence type="ECO:0000256" key="5">
    <source>
        <dbReference type="ARBA" id="ARBA00022692"/>
    </source>
</evidence>
<evidence type="ECO:0000313" key="12">
    <source>
        <dbReference type="Proteomes" id="UP000784294"/>
    </source>
</evidence>
<comment type="similarity">
    <text evidence="2">Belongs to the UQCR10/QCR9 family.</text>
</comment>